<dbReference type="AlphaFoldDB" id="A0A9P6QP42"/>
<feature type="signal peptide" evidence="1">
    <location>
        <begin position="1"/>
        <end position="19"/>
    </location>
</feature>
<protein>
    <submittedName>
        <fullName evidence="2">Uncharacterized protein</fullName>
    </submittedName>
</protein>
<proteinExistence type="predicted"/>
<evidence type="ECO:0000313" key="2">
    <source>
        <dbReference type="EMBL" id="KAG0270352.1"/>
    </source>
</evidence>
<comment type="caution">
    <text evidence="2">The sequence shown here is derived from an EMBL/GenBank/DDBJ whole genome shotgun (WGS) entry which is preliminary data.</text>
</comment>
<dbReference type="EMBL" id="JAAAJB010000007">
    <property type="protein sequence ID" value="KAG0270352.1"/>
    <property type="molecule type" value="Genomic_DNA"/>
</dbReference>
<evidence type="ECO:0000256" key="1">
    <source>
        <dbReference type="SAM" id="SignalP"/>
    </source>
</evidence>
<gene>
    <name evidence="2" type="ORF">DFQ27_008367</name>
</gene>
<organism evidence="2 3">
    <name type="scientific">Actinomortierella ambigua</name>
    <dbReference type="NCBI Taxonomy" id="1343610"/>
    <lineage>
        <taxon>Eukaryota</taxon>
        <taxon>Fungi</taxon>
        <taxon>Fungi incertae sedis</taxon>
        <taxon>Mucoromycota</taxon>
        <taxon>Mortierellomycotina</taxon>
        <taxon>Mortierellomycetes</taxon>
        <taxon>Mortierellales</taxon>
        <taxon>Mortierellaceae</taxon>
        <taxon>Actinomortierella</taxon>
    </lineage>
</organism>
<keyword evidence="3" id="KW-1185">Reference proteome</keyword>
<accession>A0A9P6QP42</accession>
<name>A0A9P6QP42_9FUNG</name>
<sequence>MKTFTTTVAVALLASVALAQTPVVPATSCVIHTPQQALMQGKTYEITYEGCAGNSPIFLRYGDPLNLATEKKPACESVDLSQGSCRFTPVKGSHDEAYSFSTMDQNGESFSGEFKIAPKSNKGKKADTQQHSKKTARALAMRRKRSLYDIHSFGIL</sequence>
<dbReference type="Proteomes" id="UP000807716">
    <property type="component" value="Unassembled WGS sequence"/>
</dbReference>
<keyword evidence="1" id="KW-0732">Signal</keyword>
<evidence type="ECO:0000313" key="3">
    <source>
        <dbReference type="Proteomes" id="UP000807716"/>
    </source>
</evidence>
<reference evidence="2" key="1">
    <citation type="journal article" date="2020" name="Fungal Divers.">
        <title>Resolving the Mortierellaceae phylogeny through synthesis of multi-gene phylogenetics and phylogenomics.</title>
        <authorList>
            <person name="Vandepol N."/>
            <person name="Liber J."/>
            <person name="Desiro A."/>
            <person name="Na H."/>
            <person name="Kennedy M."/>
            <person name="Barry K."/>
            <person name="Grigoriev I.V."/>
            <person name="Miller A.N."/>
            <person name="O'Donnell K."/>
            <person name="Stajich J.E."/>
            <person name="Bonito G."/>
        </authorList>
    </citation>
    <scope>NUCLEOTIDE SEQUENCE</scope>
    <source>
        <strain evidence="2">BC1065</strain>
    </source>
</reference>
<dbReference type="OrthoDB" id="2423884at2759"/>
<feature type="chain" id="PRO_5040299475" evidence="1">
    <location>
        <begin position="20"/>
        <end position="156"/>
    </location>
</feature>